<dbReference type="Proteomes" id="UP001314205">
    <property type="component" value="Unassembled WGS sequence"/>
</dbReference>
<dbReference type="FunFam" id="1.10.238.10:FF:000258">
    <property type="entry name" value="NADPH oxidase, isoform B"/>
    <property type="match status" value="1"/>
</dbReference>
<evidence type="ECO:0000313" key="15">
    <source>
        <dbReference type="Proteomes" id="UP001314205"/>
    </source>
</evidence>
<dbReference type="PROSITE" id="PS51384">
    <property type="entry name" value="FAD_FR"/>
    <property type="match status" value="1"/>
</dbReference>
<reference evidence="14 15" key="1">
    <citation type="submission" date="2023-11" db="EMBL/GenBank/DDBJ databases">
        <authorList>
            <person name="Hedman E."/>
            <person name="Englund M."/>
            <person name="Stromberg M."/>
            <person name="Nyberg Akerstrom W."/>
            <person name="Nylinder S."/>
            <person name="Jareborg N."/>
            <person name="Kallberg Y."/>
            <person name="Kronander E."/>
        </authorList>
    </citation>
    <scope>NUCLEOTIDE SEQUENCE [LARGE SCALE GENOMIC DNA]</scope>
</reference>
<evidence type="ECO:0000256" key="7">
    <source>
        <dbReference type="ARBA" id="ARBA00022989"/>
    </source>
</evidence>
<feature type="domain" description="EF-hand" evidence="12">
    <location>
        <begin position="311"/>
        <end position="346"/>
    </location>
</feature>
<keyword evidence="9 11" id="KW-0472">Membrane</keyword>
<dbReference type="PROSITE" id="PS50222">
    <property type="entry name" value="EF_HAND_2"/>
    <property type="match status" value="4"/>
</dbReference>
<feature type="domain" description="FAD-binding FR-type" evidence="13">
    <location>
        <begin position="635"/>
        <end position="747"/>
    </location>
</feature>
<dbReference type="InterPro" id="IPR050369">
    <property type="entry name" value="RBOH/FRE"/>
</dbReference>
<dbReference type="PANTHER" id="PTHR11972:SF58">
    <property type="entry name" value="NADPH OXIDASE 5"/>
    <property type="match status" value="1"/>
</dbReference>
<evidence type="ECO:0000256" key="1">
    <source>
        <dbReference type="ARBA" id="ARBA00004141"/>
    </source>
</evidence>
<dbReference type="Gene3D" id="1.10.238.10">
    <property type="entry name" value="EF-hand"/>
    <property type="match status" value="2"/>
</dbReference>
<keyword evidence="7 11" id="KW-1133">Transmembrane helix</keyword>
<evidence type="ECO:0000256" key="2">
    <source>
        <dbReference type="ARBA" id="ARBA00022630"/>
    </source>
</evidence>
<dbReference type="InterPro" id="IPR018247">
    <property type="entry name" value="EF_Hand_1_Ca_BS"/>
</dbReference>
<feature type="region of interest" description="Disordered" evidence="10">
    <location>
        <begin position="1"/>
        <end position="26"/>
    </location>
</feature>
<evidence type="ECO:0000256" key="5">
    <source>
        <dbReference type="ARBA" id="ARBA00022837"/>
    </source>
</evidence>
<dbReference type="Gene3D" id="2.40.30.10">
    <property type="entry name" value="Translation factors"/>
    <property type="match status" value="1"/>
</dbReference>
<dbReference type="FunFam" id="3.40.50.80:FF:000012">
    <property type="entry name" value="NADPH oxidase, isoform B"/>
    <property type="match status" value="1"/>
</dbReference>
<evidence type="ECO:0008006" key="16">
    <source>
        <dbReference type="Google" id="ProtNLM"/>
    </source>
</evidence>
<protein>
    <recommendedName>
        <fullName evidence="16">NADPH oxidase 5</fullName>
    </recommendedName>
</protein>
<feature type="region of interest" description="Disordered" evidence="10">
    <location>
        <begin position="738"/>
        <end position="772"/>
    </location>
</feature>
<feature type="domain" description="EF-hand" evidence="12">
    <location>
        <begin position="200"/>
        <end position="235"/>
    </location>
</feature>
<evidence type="ECO:0000256" key="6">
    <source>
        <dbReference type="ARBA" id="ARBA00022857"/>
    </source>
</evidence>
<feature type="transmembrane region" description="Helical" evidence="11">
    <location>
        <begin position="601"/>
        <end position="620"/>
    </location>
</feature>
<feature type="transmembrane region" description="Helical" evidence="11">
    <location>
        <begin position="518"/>
        <end position="540"/>
    </location>
</feature>
<dbReference type="Pfam" id="PF01794">
    <property type="entry name" value="Ferric_reduct"/>
    <property type="match status" value="1"/>
</dbReference>
<name>A0AAV1L2B5_9NEOP</name>
<dbReference type="FunFam" id="2.40.30.10:FF:000056">
    <property type="entry name" value="NADPH oxidase 5"/>
    <property type="match status" value="1"/>
</dbReference>
<evidence type="ECO:0000256" key="4">
    <source>
        <dbReference type="ARBA" id="ARBA00022827"/>
    </source>
</evidence>
<dbReference type="InterPro" id="IPR017938">
    <property type="entry name" value="Riboflavin_synthase-like_b-brl"/>
</dbReference>
<feature type="domain" description="EF-hand" evidence="12">
    <location>
        <begin position="132"/>
        <end position="167"/>
    </location>
</feature>
<dbReference type="SUPFAM" id="SSF52343">
    <property type="entry name" value="Ferredoxin reductase-like, C-terminal NADP-linked domain"/>
    <property type="match status" value="1"/>
</dbReference>
<dbReference type="PRINTS" id="PR00450">
    <property type="entry name" value="RECOVERIN"/>
</dbReference>
<evidence type="ECO:0000259" key="13">
    <source>
        <dbReference type="PROSITE" id="PS51384"/>
    </source>
</evidence>
<feature type="transmembrane region" description="Helical" evidence="11">
    <location>
        <begin position="563"/>
        <end position="589"/>
    </location>
</feature>
<dbReference type="GO" id="GO:0016175">
    <property type="term" value="F:superoxide-generating NAD(P)H oxidase activity"/>
    <property type="evidence" value="ECO:0007669"/>
    <property type="project" value="TreeGrafter"/>
</dbReference>
<evidence type="ECO:0000259" key="12">
    <source>
        <dbReference type="PROSITE" id="PS50222"/>
    </source>
</evidence>
<dbReference type="SFLD" id="SFLDS00052">
    <property type="entry name" value="Ferric_Reductase_Domain"/>
    <property type="match status" value="1"/>
</dbReference>
<keyword evidence="6" id="KW-0521">NADP</keyword>
<organism evidence="14 15">
    <name type="scientific">Parnassius mnemosyne</name>
    <name type="common">clouded apollo</name>
    <dbReference type="NCBI Taxonomy" id="213953"/>
    <lineage>
        <taxon>Eukaryota</taxon>
        <taxon>Metazoa</taxon>
        <taxon>Ecdysozoa</taxon>
        <taxon>Arthropoda</taxon>
        <taxon>Hexapoda</taxon>
        <taxon>Insecta</taxon>
        <taxon>Pterygota</taxon>
        <taxon>Neoptera</taxon>
        <taxon>Endopterygota</taxon>
        <taxon>Lepidoptera</taxon>
        <taxon>Glossata</taxon>
        <taxon>Ditrysia</taxon>
        <taxon>Papilionoidea</taxon>
        <taxon>Papilionidae</taxon>
        <taxon>Parnassiinae</taxon>
        <taxon>Parnassini</taxon>
        <taxon>Parnassius</taxon>
        <taxon>Driopa</taxon>
    </lineage>
</organism>
<feature type="transmembrane region" description="Helical" evidence="11">
    <location>
        <begin position="437"/>
        <end position="457"/>
    </location>
</feature>
<dbReference type="InterPro" id="IPR039261">
    <property type="entry name" value="FNR_nucleotide-bd"/>
</dbReference>
<dbReference type="SMART" id="SM00054">
    <property type="entry name" value="EFh"/>
    <property type="match status" value="5"/>
</dbReference>
<keyword evidence="15" id="KW-1185">Reference proteome</keyword>
<dbReference type="AlphaFoldDB" id="A0AAV1L2B5"/>
<feature type="compositionally biased region" description="Polar residues" evidence="10">
    <location>
        <begin position="747"/>
        <end position="766"/>
    </location>
</feature>
<sequence>MTDIQNGRIPNSDNKNVSFTQNETSDDKTLLEDIVKENVTINIDNTEGGKTDICQNGKIDEKNGSGLLRDDNNKLDVPKDLLGAPRGGHRMSFMEEESAKEKMRLSLLKQCSAILKQGDQWYNKESLHRTFQDEDLLERIFRLFDVERKDYLVQEDWIEFLKERLPDDKQLDFVEQIESVAYVLCGDGVISQETFQLILQNKVVTKKLFRLVDTDDDGYVTADDIMEFIAAVSSSRPRVGIDKPSVDRLEQLFRQTVGDEKEITREQFQKIVVSKNPFFTERVFQIFDEDNSGTISHHEFIAAVHRFGRQTPEDKIKFLFKVYDLDGDGLIQHRELQHVMRACMEENGMTFSDDQLLELTGAMFEDADVEQRGAITYEALRDQLSKHGGLLENLSISIDRWLVPPPPDPEPTSFLQKLNKMKPYQLSWPYLKNNQVFLAYLGLFFLVNLGLFVARCVEYRNANGFVMMARACGQCLNFNCSWVLVLMLRNCITALRVRGLGSLLPLDHHIYLHKLTGVLIIIYSIVHTVMHLCNFSLVVVKDPVLNAKNYTVWEWVGTSRPGLFGLVGGAANPTGLALLVILLVLATSSRPAVRRGGSFEVFYWTHLLYVPFWVLVIFHAPNFWKWFILPGTIYIIERIMRLAWMRSERGKTYISSGILLPSRVTHLVIRRPPLFDFHAGDYVFVNIPAIATYEWHPFTISSAPEQEDYLWLHVRGVGEWTNRLHEYFEREHERLHAKDSRTHQKLNRSISNQSNWSKRKCSSGSTKAKRSVDFSPTSYTNDGFCLDEENSVVSKALSPQVRMTRTRLLLSPLRLLEKSRSMPDMHNNIKKQRVQTLREYTRSESELALSGGAARCAAARSPHHKALAHSFRYMRNKPPIIAFKTPSFEDCERRRSNDSILTIARRRLSKSLSPDKDTEAKNETANANIGASECSNDDNMDDYPIGKPLEIYLDGPYGAASSHIFRAHHAVLIAAGIGVTPFASILQSVMRRHRAARTPCPRCGHACPVPLPHRHMALNKVDFFWINREQQSFEWFVSLLSQLEMEQAELGEQRFLEMHMYITSALQRHDMRAVGLQLALDLLHEKEKRDLITGLKTRTNAGRPNWDKVFQRLQQQRHGKVTVFYCGPPQLARVLRRKCAHFAFDFRKEVF</sequence>
<evidence type="ECO:0000256" key="8">
    <source>
        <dbReference type="ARBA" id="ARBA00023002"/>
    </source>
</evidence>
<keyword evidence="5" id="KW-0106">Calcium</keyword>
<dbReference type="InterPro" id="IPR013121">
    <property type="entry name" value="Fe_red_NAD-bd_6"/>
</dbReference>
<dbReference type="EMBL" id="CAVLGL010000084">
    <property type="protein sequence ID" value="CAK1589418.1"/>
    <property type="molecule type" value="Genomic_DNA"/>
</dbReference>
<dbReference type="PANTHER" id="PTHR11972">
    <property type="entry name" value="NADPH OXIDASE"/>
    <property type="match status" value="1"/>
</dbReference>
<dbReference type="Pfam" id="PF13833">
    <property type="entry name" value="EF-hand_8"/>
    <property type="match status" value="1"/>
</dbReference>
<evidence type="ECO:0000256" key="3">
    <source>
        <dbReference type="ARBA" id="ARBA00022692"/>
    </source>
</evidence>
<dbReference type="InterPro" id="IPR013112">
    <property type="entry name" value="FAD-bd_8"/>
</dbReference>
<dbReference type="Pfam" id="PF08022">
    <property type="entry name" value="FAD_binding_8"/>
    <property type="match status" value="1"/>
</dbReference>
<proteinExistence type="predicted"/>
<dbReference type="PROSITE" id="PS00018">
    <property type="entry name" value="EF_HAND_1"/>
    <property type="match status" value="3"/>
</dbReference>
<accession>A0AAV1L2B5</accession>
<dbReference type="SUPFAM" id="SSF63380">
    <property type="entry name" value="Riboflavin synthase domain-like"/>
    <property type="match status" value="1"/>
</dbReference>
<dbReference type="GO" id="GO:0043020">
    <property type="term" value="C:NADPH oxidase complex"/>
    <property type="evidence" value="ECO:0007669"/>
    <property type="project" value="TreeGrafter"/>
</dbReference>
<dbReference type="GO" id="GO:0006952">
    <property type="term" value="P:defense response"/>
    <property type="evidence" value="ECO:0007669"/>
    <property type="project" value="TreeGrafter"/>
</dbReference>
<dbReference type="InterPro" id="IPR011992">
    <property type="entry name" value="EF-hand-dom_pair"/>
</dbReference>
<gene>
    <name evidence="14" type="ORF">PARMNEM_LOCUS9920</name>
</gene>
<keyword evidence="8" id="KW-0560">Oxidoreductase</keyword>
<dbReference type="Pfam" id="PF08030">
    <property type="entry name" value="NAD_binding_6"/>
    <property type="match status" value="1"/>
</dbReference>
<dbReference type="CDD" id="cd00051">
    <property type="entry name" value="EFh"/>
    <property type="match status" value="3"/>
</dbReference>
<dbReference type="SFLD" id="SFLDG01169">
    <property type="entry name" value="NADPH_oxidase_subgroup_(NOX)"/>
    <property type="match status" value="1"/>
</dbReference>
<feature type="region of interest" description="Disordered" evidence="10">
    <location>
        <begin position="911"/>
        <end position="933"/>
    </location>
</feature>
<dbReference type="InterPro" id="IPR013130">
    <property type="entry name" value="Fe3_Rdtase_TM_dom"/>
</dbReference>
<keyword evidence="3 11" id="KW-0812">Transmembrane</keyword>
<evidence type="ECO:0000313" key="14">
    <source>
        <dbReference type="EMBL" id="CAK1589418.1"/>
    </source>
</evidence>
<keyword evidence="2" id="KW-0285">Flavoprotein</keyword>
<dbReference type="CDD" id="cd06186">
    <property type="entry name" value="NOX_Duox_like_FAD_NADP"/>
    <property type="match status" value="2"/>
</dbReference>
<evidence type="ECO:0000256" key="11">
    <source>
        <dbReference type="SAM" id="Phobius"/>
    </source>
</evidence>
<feature type="compositionally biased region" description="Polar residues" evidence="10">
    <location>
        <begin position="1"/>
        <end position="23"/>
    </location>
</feature>
<comment type="subcellular location">
    <subcellularLocation>
        <location evidence="1">Membrane</location>
        <topology evidence="1">Multi-pass membrane protein</topology>
    </subcellularLocation>
</comment>
<evidence type="ECO:0000256" key="10">
    <source>
        <dbReference type="SAM" id="MobiDB-lite"/>
    </source>
</evidence>
<dbReference type="Gene3D" id="3.40.50.80">
    <property type="entry name" value="Nucleotide-binding domain of ferredoxin-NADP reductase (FNR) module"/>
    <property type="match status" value="1"/>
</dbReference>
<dbReference type="GO" id="GO:0042554">
    <property type="term" value="P:superoxide anion generation"/>
    <property type="evidence" value="ECO:0007669"/>
    <property type="project" value="TreeGrafter"/>
</dbReference>
<feature type="domain" description="EF-hand" evidence="12">
    <location>
        <begin position="275"/>
        <end position="310"/>
    </location>
</feature>
<dbReference type="GO" id="GO:0005509">
    <property type="term" value="F:calcium ion binding"/>
    <property type="evidence" value="ECO:0007669"/>
    <property type="project" value="InterPro"/>
</dbReference>
<dbReference type="InterPro" id="IPR002048">
    <property type="entry name" value="EF_hand_dom"/>
</dbReference>
<dbReference type="InterPro" id="IPR017927">
    <property type="entry name" value="FAD-bd_FR_type"/>
</dbReference>
<keyword evidence="4" id="KW-0274">FAD</keyword>
<evidence type="ECO:0000256" key="9">
    <source>
        <dbReference type="ARBA" id="ARBA00023136"/>
    </source>
</evidence>
<comment type="caution">
    <text evidence="14">The sequence shown here is derived from an EMBL/GenBank/DDBJ whole genome shotgun (WGS) entry which is preliminary data.</text>
</comment>
<feature type="compositionally biased region" description="Basic and acidic residues" evidence="10">
    <location>
        <begin position="913"/>
        <end position="922"/>
    </location>
</feature>
<dbReference type="Pfam" id="PF13499">
    <property type="entry name" value="EF-hand_7"/>
    <property type="match status" value="1"/>
</dbReference>
<dbReference type="SUPFAM" id="SSF47473">
    <property type="entry name" value="EF-hand"/>
    <property type="match status" value="2"/>
</dbReference>